<evidence type="ECO:0000313" key="2">
    <source>
        <dbReference type="EMBL" id="GED68238.1"/>
    </source>
</evidence>
<dbReference type="RefSeq" id="WP_236699888.1">
    <property type="nucleotide sequence ID" value="NZ_BJON01000008.1"/>
</dbReference>
<name>A0ABQ0TN34_9BACL</name>
<dbReference type="InterPro" id="IPR003848">
    <property type="entry name" value="DUF218"/>
</dbReference>
<dbReference type="PANTHER" id="PTHR30336:SF20">
    <property type="entry name" value="DUF218 DOMAIN-CONTAINING PROTEIN"/>
    <property type="match status" value="1"/>
</dbReference>
<feature type="domain" description="DUF218" evidence="1">
    <location>
        <begin position="51"/>
        <end position="184"/>
    </location>
</feature>
<keyword evidence="3" id="KW-1185">Reference proteome</keyword>
<proteinExistence type="predicted"/>
<dbReference type="Proteomes" id="UP000319578">
    <property type="component" value="Unassembled WGS sequence"/>
</dbReference>
<dbReference type="InterPro" id="IPR051599">
    <property type="entry name" value="Cell_Envelope_Assoc"/>
</dbReference>
<dbReference type="EMBL" id="BJON01000008">
    <property type="protein sequence ID" value="GED68238.1"/>
    <property type="molecule type" value="Genomic_DNA"/>
</dbReference>
<dbReference type="Gene3D" id="3.40.50.620">
    <property type="entry name" value="HUPs"/>
    <property type="match status" value="1"/>
</dbReference>
<accession>A0ABQ0TN34</accession>
<dbReference type="CDD" id="cd06259">
    <property type="entry name" value="YdcF-like"/>
    <property type="match status" value="1"/>
</dbReference>
<dbReference type="InterPro" id="IPR014729">
    <property type="entry name" value="Rossmann-like_a/b/a_fold"/>
</dbReference>
<organism evidence="2 3">
    <name type="scientific">Brevibacillus reuszeri</name>
    <dbReference type="NCBI Taxonomy" id="54915"/>
    <lineage>
        <taxon>Bacteria</taxon>
        <taxon>Bacillati</taxon>
        <taxon>Bacillota</taxon>
        <taxon>Bacilli</taxon>
        <taxon>Bacillales</taxon>
        <taxon>Paenibacillaceae</taxon>
        <taxon>Brevibacillus</taxon>
    </lineage>
</organism>
<evidence type="ECO:0000259" key="1">
    <source>
        <dbReference type="Pfam" id="PF02698"/>
    </source>
</evidence>
<reference evidence="2 3" key="1">
    <citation type="submission" date="2019-06" db="EMBL/GenBank/DDBJ databases">
        <title>Whole genome shotgun sequence of Brevibacillus reuszeri NBRC 15719.</title>
        <authorList>
            <person name="Hosoyama A."/>
            <person name="Uohara A."/>
            <person name="Ohji S."/>
            <person name="Ichikawa N."/>
        </authorList>
    </citation>
    <scope>NUCLEOTIDE SEQUENCE [LARGE SCALE GENOMIC DNA]</scope>
    <source>
        <strain evidence="2 3">NBRC 15719</strain>
    </source>
</reference>
<dbReference type="PANTHER" id="PTHR30336">
    <property type="entry name" value="INNER MEMBRANE PROTEIN, PROBABLE PERMEASE"/>
    <property type="match status" value="1"/>
</dbReference>
<comment type="caution">
    <text evidence="2">The sequence shown here is derived from an EMBL/GenBank/DDBJ whole genome shotgun (WGS) entry which is preliminary data.</text>
</comment>
<dbReference type="Pfam" id="PF02698">
    <property type="entry name" value="DUF218"/>
    <property type="match status" value="1"/>
</dbReference>
<evidence type="ECO:0000313" key="3">
    <source>
        <dbReference type="Proteomes" id="UP000319578"/>
    </source>
</evidence>
<gene>
    <name evidence="2" type="ORF">BRE01_19400</name>
</gene>
<sequence>MTYTHKRSKKSMLRRFLVCLALMLAICVSWSGYCWYQIEQTLQKAVPTHADVGIVLGAAVWGEKPSPSLQERLNEALSLYQDGYVPYLLVSGGLGEGKKVTEAAAMRNYLIEHGVPAEKILLESQSTSTYENLLYSQQVMEAHNMRDALIISHDYHLARAVVMADSLGMSVSPVGIESKVLFGPYHRSREVLALTHWEFSRFLLHSLHAVILA</sequence>
<protein>
    <recommendedName>
        <fullName evidence="1">DUF218 domain-containing protein</fullName>
    </recommendedName>
</protein>